<dbReference type="Proteomes" id="UP001562425">
    <property type="component" value="Unassembled WGS sequence"/>
</dbReference>
<name>A0ABD1DI77_CULPP</name>
<sequence length="408" mass="45571">MSDFYFCKFEQILKPCSNMNKSWKTFDQLVNSPCYTKSARKDPRRNGRASRALTQLFQKSSNRSLYETVPNRTEPDAELEIEDASDEENTAPVAAHSSTQEYTIEPCSAPSLEVTEPPRLDSDIEEVSEDEAADVISETTDSSDSDCESIRCKRAKRVATLDYRIAKSPGSCGRRITDDTLLVPSAVPRAVTLEKSKAWMKPVVTRTTPVAKKRSSWLKLDESFKANGTAERSTEKKSPRWKALEDTFQASPEAEIESLESTPDNVPTGGGAAVPETVGCYYEPAREGSMRKRKGCPVSRLQSVLSEKASRQTFWLHERQTGLAVGKRPVKVESITRIFGRVAISYKESDPDEPTLQVEHVIYIDPGEKQLKTMGTGSLVEIDHDLEPHKLRRNRVVHLGVCKIRVVG</sequence>
<accession>A0ABD1DI77</accession>
<dbReference type="EMBL" id="JBEHCU010005649">
    <property type="protein sequence ID" value="KAL1399124.1"/>
    <property type="molecule type" value="Genomic_DNA"/>
</dbReference>
<gene>
    <name evidence="1" type="ORF">pipiens_008449</name>
</gene>
<dbReference type="AlphaFoldDB" id="A0ABD1DI77"/>
<evidence type="ECO:0000313" key="1">
    <source>
        <dbReference type="EMBL" id="KAL1399124.1"/>
    </source>
</evidence>
<protein>
    <submittedName>
        <fullName evidence="1">Uncharacterized protein</fullName>
    </submittedName>
</protein>
<keyword evidence="2" id="KW-1185">Reference proteome</keyword>
<reference evidence="1 2" key="1">
    <citation type="submission" date="2024-05" db="EMBL/GenBank/DDBJ databases">
        <title>Culex pipiens pipiens assembly and annotation.</title>
        <authorList>
            <person name="Alout H."/>
            <person name="Durand T."/>
        </authorList>
    </citation>
    <scope>NUCLEOTIDE SEQUENCE [LARGE SCALE GENOMIC DNA]</scope>
    <source>
        <strain evidence="1">HA-2024</strain>
        <tissue evidence="1">Whole body</tissue>
    </source>
</reference>
<comment type="caution">
    <text evidence="1">The sequence shown here is derived from an EMBL/GenBank/DDBJ whole genome shotgun (WGS) entry which is preliminary data.</text>
</comment>
<organism evidence="1 2">
    <name type="scientific">Culex pipiens pipiens</name>
    <name type="common">Northern house mosquito</name>
    <dbReference type="NCBI Taxonomy" id="38569"/>
    <lineage>
        <taxon>Eukaryota</taxon>
        <taxon>Metazoa</taxon>
        <taxon>Ecdysozoa</taxon>
        <taxon>Arthropoda</taxon>
        <taxon>Hexapoda</taxon>
        <taxon>Insecta</taxon>
        <taxon>Pterygota</taxon>
        <taxon>Neoptera</taxon>
        <taxon>Endopterygota</taxon>
        <taxon>Diptera</taxon>
        <taxon>Nematocera</taxon>
        <taxon>Culicoidea</taxon>
        <taxon>Culicidae</taxon>
        <taxon>Culicinae</taxon>
        <taxon>Culicini</taxon>
        <taxon>Culex</taxon>
        <taxon>Culex</taxon>
    </lineage>
</organism>
<evidence type="ECO:0000313" key="2">
    <source>
        <dbReference type="Proteomes" id="UP001562425"/>
    </source>
</evidence>
<proteinExistence type="predicted"/>